<reference evidence="3" key="2">
    <citation type="submission" date="2015-10" db="EMBL/GenBank/DDBJ databases">
        <title>Improved Draft Genome Sequence of Clostridium pasteurianum Strain ATCC 6013 (DSM 525) Using a Hybrid Next-Generation Sequencing Approach.</title>
        <authorList>
            <person name="Pyne M.E."/>
            <person name="Utturkar S.M."/>
            <person name="Brown S.D."/>
            <person name="Moo-Young M."/>
            <person name="Chung D.A."/>
            <person name="Chou P.C."/>
        </authorList>
    </citation>
    <scope>NUCLEOTIDE SEQUENCE</scope>
    <source>
        <strain evidence="3">ATCC 6013</strain>
    </source>
</reference>
<dbReference type="KEGG" id="cpae:CPAST_c13320"/>
<protein>
    <submittedName>
        <fullName evidence="2">Triple tyrosine motif-containing protein</fullName>
    </submittedName>
    <submittedName>
        <fullName evidence="3">Two component regulator three Y domain-containing protein</fullName>
    </submittedName>
</protein>
<feature type="domain" description="Two component regulator three Y" evidence="1">
    <location>
        <begin position="315"/>
        <end position="375"/>
    </location>
</feature>
<dbReference type="RefSeq" id="WP_003446264.1">
    <property type="nucleotide sequence ID" value="NZ_ANZB01000009.1"/>
</dbReference>
<proteinExistence type="predicted"/>
<evidence type="ECO:0000313" key="5">
    <source>
        <dbReference type="Proteomes" id="UP000030905"/>
    </source>
</evidence>
<evidence type="ECO:0000313" key="3">
    <source>
        <dbReference type="EMBL" id="KRU12574.1"/>
    </source>
</evidence>
<dbReference type="Proteomes" id="UP000028042">
    <property type="component" value="Unassembled WGS sequence"/>
</dbReference>
<keyword evidence="5" id="KW-1185">Reference proteome</keyword>
<dbReference type="AlphaFoldDB" id="A0A0H3J0R1"/>
<accession>A0A0H3J0R1</accession>
<reference evidence="3 4" key="3">
    <citation type="journal article" name="Genome Announc.">
        <title>Improved Draft Genome Sequence of Clostridium pasteurianum Strain ATCC 6013 (DSM 525) Using a Hybrid Next-Generation Sequencing Approach.</title>
        <authorList>
            <person name="Pyne M.E."/>
            <person name="Utturkar S."/>
            <person name="Brown S.D."/>
            <person name="Moo-Young M."/>
            <person name="Chung D.A."/>
            <person name="Chou C.P."/>
        </authorList>
    </citation>
    <scope>NUCLEOTIDE SEQUENCE [LARGE SCALE GENOMIC DNA]</scope>
    <source>
        <strain evidence="3 4">ATCC 6013</strain>
    </source>
</reference>
<dbReference type="InterPro" id="IPR011123">
    <property type="entry name" value="Y_Y_Y"/>
</dbReference>
<feature type="domain" description="Two component regulator three Y" evidence="1">
    <location>
        <begin position="507"/>
        <end position="572"/>
    </location>
</feature>
<sequence>MNELEINFSNESPQKVNSEIIISIKNKIEENLLYKYCIGLNGKWTTLKEFSRDTSAIWKPAEDGIYTIIVQAKVENEKKPFSYLGKADYVIGEVEKNIIKSVTLDRRELTVGEKITAKVETVRTGILFRYSIVENGKWRLLKDYSAENMITWTVTKIGRQEIVVNCKLIDSKEKFDDMKSVEFNVLPIKDIHIKDFRCLTEELFMDNEMIFQVDVEHDDSRLILYKFVKINSEGKAECIQNYSTKRVVSYIEKDYGEFKLLCLVKDMYSPKEYDDRALILYKIKKYKPVIIKNFTCDVISPQTVGQEINFKVLAEGGKELLYRFTINGNFNQDTGYIRNNNFSWKPKVAGEYKITLFVKDASFEENYEDKAEIEFLIDEERRDPVTIKEVITDKKTKMLIGDTINIEVIAEGGIELKYAFIVRSGDKELERIEYGHCNWVNYTPEKSGVYEIEVRVKDKFSEKEYDCSYIVYVEAFDYIPANIDYILIPANDYYMVGNKIEITVIAENTRDILNKYVLRINNRKVEETNYEQVSQYTLNPKCAGIYNIDIFAKNRKSDRKFDCKKSIKIIIHDSLPVTNTTIECDKLHPKINEGVTFNVSSEGGEEVAYEFYLMEQGEWSLVQKYSRKNFYTFMPFMEGNYKLLVLSKSQLNKSSYEDYAILGFDVEK</sequence>
<dbReference type="KEGG" id="cpat:CLPA_c13320"/>
<dbReference type="PATRIC" id="fig|1262449.3.peg.2751"/>
<dbReference type="eggNOG" id="COG0860">
    <property type="taxonomic scope" value="Bacteria"/>
</dbReference>
<evidence type="ECO:0000313" key="4">
    <source>
        <dbReference type="Proteomes" id="UP000028042"/>
    </source>
</evidence>
<dbReference type="EMBL" id="CP009268">
    <property type="protein sequence ID" value="AJA51419.1"/>
    <property type="molecule type" value="Genomic_DNA"/>
</dbReference>
<evidence type="ECO:0000313" key="2">
    <source>
        <dbReference type="EMBL" id="AJA51419.1"/>
    </source>
</evidence>
<dbReference type="NCBIfam" id="NF010681">
    <property type="entry name" value="PRK14081.1"/>
    <property type="match status" value="1"/>
</dbReference>
<reference evidence="2 5" key="1">
    <citation type="journal article" date="2015" name="Genome Announc.">
        <title>Complete Genome Sequence of the Nitrogen-Fixing and Solvent-Producing Clostridium pasteurianum DSM 525.</title>
        <authorList>
            <person name="Poehlein A."/>
            <person name="Grosse-Honebrink A."/>
            <person name="Zhang Y."/>
            <person name="Minton N.P."/>
            <person name="Daniel R."/>
        </authorList>
    </citation>
    <scope>NUCLEOTIDE SEQUENCE [LARGE SCALE GENOMIC DNA]</scope>
    <source>
        <strain evidence="2">DSM 525</strain>
        <strain evidence="5">DSM 525 / ATCC 6013</strain>
    </source>
</reference>
<organism evidence="2 5">
    <name type="scientific">Clostridium pasteurianum DSM 525 = ATCC 6013</name>
    <dbReference type="NCBI Taxonomy" id="1262449"/>
    <lineage>
        <taxon>Bacteria</taxon>
        <taxon>Bacillati</taxon>
        <taxon>Bacillota</taxon>
        <taxon>Clostridia</taxon>
        <taxon>Eubacteriales</taxon>
        <taxon>Clostridiaceae</taxon>
        <taxon>Clostridium</taxon>
    </lineage>
</organism>
<name>A0A0H3J0R1_CLOPA</name>
<dbReference type="Proteomes" id="UP000030905">
    <property type="component" value="Chromosome"/>
</dbReference>
<dbReference type="GeneID" id="93073510"/>
<dbReference type="EMBL" id="JPGY02000001">
    <property type="protein sequence ID" value="KRU12574.1"/>
    <property type="molecule type" value="Genomic_DNA"/>
</dbReference>
<feature type="domain" description="Two component regulator three Y" evidence="1">
    <location>
        <begin position="602"/>
        <end position="666"/>
    </location>
</feature>
<evidence type="ECO:0000259" key="1">
    <source>
        <dbReference type="Pfam" id="PF07495"/>
    </source>
</evidence>
<feature type="domain" description="Two component regulator three Y" evidence="1">
    <location>
        <begin position="29"/>
        <end position="87"/>
    </location>
</feature>
<dbReference type="Pfam" id="PF07495">
    <property type="entry name" value="Y_Y_Y"/>
    <property type="match status" value="5"/>
</dbReference>
<gene>
    <name evidence="2" type="ORF">CLPA_c13320</name>
    <name evidence="3" type="ORF">CP6013_01822</name>
</gene>
<feature type="domain" description="Two component regulator three Y" evidence="1">
    <location>
        <begin position="218"/>
        <end position="283"/>
    </location>
</feature>